<organism evidence="1 2">
    <name type="scientific">Digitaria exilis</name>
    <dbReference type="NCBI Taxonomy" id="1010633"/>
    <lineage>
        <taxon>Eukaryota</taxon>
        <taxon>Viridiplantae</taxon>
        <taxon>Streptophyta</taxon>
        <taxon>Embryophyta</taxon>
        <taxon>Tracheophyta</taxon>
        <taxon>Spermatophyta</taxon>
        <taxon>Magnoliopsida</taxon>
        <taxon>Liliopsida</taxon>
        <taxon>Poales</taxon>
        <taxon>Poaceae</taxon>
        <taxon>PACMAD clade</taxon>
        <taxon>Panicoideae</taxon>
        <taxon>Panicodae</taxon>
        <taxon>Paniceae</taxon>
        <taxon>Anthephorinae</taxon>
        <taxon>Digitaria</taxon>
    </lineage>
</organism>
<evidence type="ECO:0000313" key="2">
    <source>
        <dbReference type="Proteomes" id="UP000636709"/>
    </source>
</evidence>
<dbReference type="AlphaFoldDB" id="A0A835EYG3"/>
<sequence length="93" mass="9428">MHARLMTAMHHLDASSDSLCANCLILRPPINAQGKAGNVMLLALGWALAVAADGVATSPSTSPSPPPATTAVVWQRGHATFYGGADASGTMGN</sequence>
<reference evidence="1" key="1">
    <citation type="submission" date="2020-07" db="EMBL/GenBank/DDBJ databases">
        <title>Genome sequence and genetic diversity analysis of an under-domesticated orphan crop, white fonio (Digitaria exilis).</title>
        <authorList>
            <person name="Bennetzen J.L."/>
            <person name="Chen S."/>
            <person name="Ma X."/>
            <person name="Wang X."/>
            <person name="Yssel A.E.J."/>
            <person name="Chaluvadi S.R."/>
            <person name="Johnson M."/>
            <person name="Gangashetty P."/>
            <person name="Hamidou F."/>
            <person name="Sanogo M.D."/>
            <person name="Zwaenepoel A."/>
            <person name="Wallace J."/>
            <person name="Van De Peer Y."/>
            <person name="Van Deynze A."/>
        </authorList>
    </citation>
    <scope>NUCLEOTIDE SEQUENCE</scope>
    <source>
        <tissue evidence="1">Leaves</tissue>
    </source>
</reference>
<keyword evidence="2" id="KW-1185">Reference proteome</keyword>
<comment type="caution">
    <text evidence="1">The sequence shown here is derived from an EMBL/GenBank/DDBJ whole genome shotgun (WGS) entry which is preliminary data.</text>
</comment>
<dbReference type="OrthoDB" id="1938055at2759"/>
<proteinExistence type="predicted"/>
<dbReference type="EMBL" id="JACEFO010001681">
    <property type="protein sequence ID" value="KAF8721797.1"/>
    <property type="molecule type" value="Genomic_DNA"/>
</dbReference>
<gene>
    <name evidence="1" type="ORF">HU200_022979</name>
</gene>
<evidence type="ECO:0000313" key="1">
    <source>
        <dbReference type="EMBL" id="KAF8721797.1"/>
    </source>
</evidence>
<accession>A0A835EYG3</accession>
<protein>
    <submittedName>
        <fullName evidence="1">Uncharacterized protein</fullName>
    </submittedName>
</protein>
<name>A0A835EYG3_9POAL</name>
<dbReference type="Proteomes" id="UP000636709">
    <property type="component" value="Unassembled WGS sequence"/>
</dbReference>